<keyword evidence="1" id="KW-0732">Signal</keyword>
<dbReference type="Proteomes" id="UP000530564">
    <property type="component" value="Unassembled WGS sequence"/>
</dbReference>
<name>A0A840A166_9CAUL</name>
<evidence type="ECO:0000256" key="1">
    <source>
        <dbReference type="SAM" id="SignalP"/>
    </source>
</evidence>
<sequence>MKTLYALAPLAALAIAGCASTAPAPVAKGQVTGSVLYRERIMLPPTATVTVSLADTSLMDAPAKIIDTQVLTGGSPPYKFTLNYDPAQIVANHTYTVSARIEVDGKLRFITDTHTPVITRGAPNHVEMIAVGVPQN</sequence>
<feature type="signal peptide" evidence="1">
    <location>
        <begin position="1"/>
        <end position="21"/>
    </location>
</feature>
<organism evidence="2 3">
    <name type="scientific">Phenylobacterium haematophilum</name>
    <dbReference type="NCBI Taxonomy" id="98513"/>
    <lineage>
        <taxon>Bacteria</taxon>
        <taxon>Pseudomonadati</taxon>
        <taxon>Pseudomonadota</taxon>
        <taxon>Alphaproteobacteria</taxon>
        <taxon>Caulobacterales</taxon>
        <taxon>Caulobacteraceae</taxon>
        <taxon>Phenylobacterium</taxon>
    </lineage>
</organism>
<protein>
    <submittedName>
        <fullName evidence="2">Putative lipoprotein</fullName>
    </submittedName>
</protein>
<dbReference type="Pfam" id="PF09619">
    <property type="entry name" value="YscW"/>
    <property type="match status" value="1"/>
</dbReference>
<dbReference type="InterPro" id="IPR053196">
    <property type="entry name" value="Lipoprotein_YbaY-like"/>
</dbReference>
<dbReference type="EMBL" id="JACIDK010000002">
    <property type="protein sequence ID" value="MBB3891210.1"/>
    <property type="molecule type" value="Genomic_DNA"/>
</dbReference>
<reference evidence="2 3" key="1">
    <citation type="submission" date="2020-08" db="EMBL/GenBank/DDBJ databases">
        <title>Genomic Encyclopedia of Type Strains, Phase IV (KMG-IV): sequencing the most valuable type-strain genomes for metagenomic binning, comparative biology and taxonomic classification.</title>
        <authorList>
            <person name="Goeker M."/>
        </authorList>
    </citation>
    <scope>NUCLEOTIDE SEQUENCE [LARGE SCALE GENOMIC DNA]</scope>
    <source>
        <strain evidence="2 3">DSM 21793</strain>
    </source>
</reference>
<dbReference type="PANTHER" id="PTHR38013:SF1">
    <property type="entry name" value="GLYCOPROTEIN_POLYSACCHARIDE METABOLISM"/>
    <property type="match status" value="1"/>
</dbReference>
<evidence type="ECO:0000313" key="3">
    <source>
        <dbReference type="Proteomes" id="UP000530564"/>
    </source>
</evidence>
<dbReference type="RefSeq" id="WP_183771876.1">
    <property type="nucleotide sequence ID" value="NZ_JACIDK010000002.1"/>
</dbReference>
<dbReference type="PROSITE" id="PS51257">
    <property type="entry name" value="PROKAR_LIPOPROTEIN"/>
    <property type="match status" value="1"/>
</dbReference>
<dbReference type="InterPro" id="IPR039366">
    <property type="entry name" value="Pilotin"/>
</dbReference>
<feature type="chain" id="PRO_5032708708" evidence="1">
    <location>
        <begin position="22"/>
        <end position="136"/>
    </location>
</feature>
<accession>A0A840A166</accession>
<comment type="caution">
    <text evidence="2">The sequence shown here is derived from an EMBL/GenBank/DDBJ whole genome shotgun (WGS) entry which is preliminary data.</text>
</comment>
<keyword evidence="2" id="KW-0449">Lipoprotein</keyword>
<keyword evidence="3" id="KW-1185">Reference proteome</keyword>
<gene>
    <name evidence="2" type="ORF">GGQ61_001927</name>
</gene>
<proteinExistence type="predicted"/>
<dbReference type="PANTHER" id="PTHR38013">
    <property type="entry name" value="GLYCOPROTEIN/POLYSACCHARIDE METABOLISM"/>
    <property type="match status" value="1"/>
</dbReference>
<evidence type="ECO:0000313" key="2">
    <source>
        <dbReference type="EMBL" id="MBB3891210.1"/>
    </source>
</evidence>
<dbReference type="AlphaFoldDB" id="A0A840A166"/>